<dbReference type="SUPFAM" id="SSF160443">
    <property type="entry name" value="SMR domain-like"/>
    <property type="match status" value="1"/>
</dbReference>
<feature type="repeat" description="PPR" evidence="2">
    <location>
        <begin position="121"/>
        <end position="155"/>
    </location>
</feature>
<dbReference type="PROSITE" id="PS50828">
    <property type="entry name" value="SMR"/>
    <property type="match status" value="1"/>
</dbReference>
<dbReference type="AlphaFoldDB" id="A0A813KVN0"/>
<accession>A0A813KVN0</accession>
<dbReference type="InterPro" id="IPR002625">
    <property type="entry name" value="Smr_dom"/>
</dbReference>
<dbReference type="InterPro" id="IPR036063">
    <property type="entry name" value="Smr_dom_sf"/>
</dbReference>
<dbReference type="Proteomes" id="UP000626109">
    <property type="component" value="Unassembled WGS sequence"/>
</dbReference>
<name>A0A813KVN0_POLGL</name>
<feature type="repeat" description="PPR" evidence="2">
    <location>
        <begin position="320"/>
        <end position="354"/>
    </location>
</feature>
<evidence type="ECO:0000256" key="3">
    <source>
        <dbReference type="SAM" id="MobiDB-lite"/>
    </source>
</evidence>
<sequence length="597" mass="63967">MRQHRIDWDLVTYNTAIHASHRSFPGEASSKQQLQQQQQQQQNNTNNNNSNYNNNNNNYNNSNSSSKNNDGKDLLARLFRAGLHPDAVTFNAAIGACERAQRWSEALSLLSSMMRQGVPQSVVTYNAVMAACANGKQWERALSLFRAMPEASSASFAVAIAACGRGSSWQEACWLLDATHWAATGGGDLRLVVGNQHFNAAAGACAAGGQWQRALWLLFQELPSRTGLAPDAFSFSAAIGACEDATVATRECVTQQQLNNNNNNNSYPTTTTAVSVDGSGLPVSTHWLQALALLHAALERDVSVKVRQTGQGHGGTRCANIAVFNATISALEKAHLWERALQVFDDVPAHGLKPDEVTYGSTILALHAGGQQEAARLVYSEAVECSLISPVVRRVSRNAGFPGEFRQDARELHHELVLDLHNLPVVVAELAVEAALDELIALSQPVVHTGSQDEEVSSSLSLSSTVAIDTTESLSIITGRGNHSPGGEAVMREAVLEMLDKLGPRLGLEAHVDPNNPGLICCRAVRRDLMAQRTLGMSGMSTGSGFTVKTAGLTTQPQNYAALSEAVQSACMQDKAFVCKLVGSSAARFHLCAEGLS</sequence>
<evidence type="ECO:0000313" key="5">
    <source>
        <dbReference type="EMBL" id="CAE8713425.1"/>
    </source>
</evidence>
<keyword evidence="1" id="KW-0677">Repeat</keyword>
<dbReference type="Gene3D" id="1.25.40.10">
    <property type="entry name" value="Tetratricopeptide repeat domain"/>
    <property type="match status" value="2"/>
</dbReference>
<dbReference type="NCBIfam" id="TIGR00756">
    <property type="entry name" value="PPR"/>
    <property type="match status" value="2"/>
</dbReference>
<dbReference type="Pfam" id="PF13041">
    <property type="entry name" value="PPR_2"/>
    <property type="match status" value="1"/>
</dbReference>
<comment type="caution">
    <text evidence="5">The sequence shown here is derived from an EMBL/GenBank/DDBJ whole genome shotgun (WGS) entry which is preliminary data.</text>
</comment>
<dbReference type="PANTHER" id="PTHR47447:SF24">
    <property type="entry name" value="PENTATRICOPEPTIDE REPEAT-CONTAINING PROTEIN"/>
    <property type="match status" value="1"/>
</dbReference>
<dbReference type="EMBL" id="CAJNNW010032491">
    <property type="protein sequence ID" value="CAE8713425.1"/>
    <property type="molecule type" value="Genomic_DNA"/>
</dbReference>
<evidence type="ECO:0000313" key="6">
    <source>
        <dbReference type="Proteomes" id="UP000626109"/>
    </source>
</evidence>
<feature type="repeat" description="PPR" evidence="2">
    <location>
        <begin position="86"/>
        <end position="120"/>
    </location>
</feature>
<dbReference type="Pfam" id="PF01535">
    <property type="entry name" value="PPR"/>
    <property type="match status" value="1"/>
</dbReference>
<feature type="region of interest" description="Disordered" evidence="3">
    <location>
        <begin position="23"/>
        <end position="71"/>
    </location>
</feature>
<evidence type="ECO:0000259" key="4">
    <source>
        <dbReference type="PROSITE" id="PS50828"/>
    </source>
</evidence>
<feature type="domain" description="Smr" evidence="4">
    <location>
        <begin position="418"/>
        <end position="521"/>
    </location>
</feature>
<dbReference type="InterPro" id="IPR011990">
    <property type="entry name" value="TPR-like_helical_dom_sf"/>
</dbReference>
<dbReference type="PROSITE" id="PS51375">
    <property type="entry name" value="PPR"/>
    <property type="match status" value="3"/>
</dbReference>
<evidence type="ECO:0000256" key="1">
    <source>
        <dbReference type="ARBA" id="ARBA00022737"/>
    </source>
</evidence>
<dbReference type="InterPro" id="IPR002885">
    <property type="entry name" value="PPR_rpt"/>
</dbReference>
<proteinExistence type="predicted"/>
<gene>
    <name evidence="5" type="ORF">PGLA2088_LOCUS37524</name>
</gene>
<dbReference type="Gene3D" id="3.30.1370.110">
    <property type="match status" value="1"/>
</dbReference>
<evidence type="ECO:0000256" key="2">
    <source>
        <dbReference type="PROSITE-ProRule" id="PRU00708"/>
    </source>
</evidence>
<protein>
    <recommendedName>
        <fullName evidence="4">Smr domain-containing protein</fullName>
    </recommendedName>
</protein>
<dbReference type="PANTHER" id="PTHR47447">
    <property type="entry name" value="OS03G0856100 PROTEIN"/>
    <property type="match status" value="1"/>
</dbReference>
<reference evidence="5" key="1">
    <citation type="submission" date="2021-02" db="EMBL/GenBank/DDBJ databases">
        <authorList>
            <person name="Dougan E. K."/>
            <person name="Rhodes N."/>
            <person name="Thang M."/>
            <person name="Chan C."/>
        </authorList>
    </citation>
    <scope>NUCLEOTIDE SEQUENCE</scope>
</reference>
<organism evidence="5 6">
    <name type="scientific">Polarella glacialis</name>
    <name type="common">Dinoflagellate</name>
    <dbReference type="NCBI Taxonomy" id="89957"/>
    <lineage>
        <taxon>Eukaryota</taxon>
        <taxon>Sar</taxon>
        <taxon>Alveolata</taxon>
        <taxon>Dinophyceae</taxon>
        <taxon>Suessiales</taxon>
        <taxon>Suessiaceae</taxon>
        <taxon>Polarella</taxon>
    </lineage>
</organism>
<feature type="compositionally biased region" description="Low complexity" evidence="3">
    <location>
        <begin position="29"/>
        <end position="68"/>
    </location>
</feature>